<geneLocation type="mitochondrion" evidence="1"/>
<gene>
    <name evidence="1" type="ORF">AEK19_MT2036</name>
</gene>
<keyword evidence="1" id="KW-0496">Mitochondrion</keyword>
<accession>A0A1Y0B413</accession>
<evidence type="ECO:0000313" key="1">
    <source>
        <dbReference type="EMBL" id="ART32195.1"/>
    </source>
</evidence>
<organism evidence="1">
    <name type="scientific">Utricularia reniformis</name>
    <dbReference type="NCBI Taxonomy" id="192314"/>
    <lineage>
        <taxon>Eukaryota</taxon>
        <taxon>Viridiplantae</taxon>
        <taxon>Streptophyta</taxon>
        <taxon>Embryophyta</taxon>
        <taxon>Tracheophyta</taxon>
        <taxon>Spermatophyta</taxon>
        <taxon>Magnoliopsida</taxon>
        <taxon>eudicotyledons</taxon>
        <taxon>Gunneridae</taxon>
        <taxon>Pentapetalae</taxon>
        <taxon>asterids</taxon>
        <taxon>lamiids</taxon>
        <taxon>Lamiales</taxon>
        <taxon>Lentibulariaceae</taxon>
        <taxon>Utricularia</taxon>
    </lineage>
</organism>
<protein>
    <submittedName>
        <fullName evidence="1">Uncharacterized protein</fullName>
    </submittedName>
</protein>
<dbReference type="EMBL" id="KY774314">
    <property type="protein sequence ID" value="ART32195.1"/>
    <property type="molecule type" value="Genomic_DNA"/>
</dbReference>
<proteinExistence type="predicted"/>
<name>A0A1Y0B413_9LAMI</name>
<sequence length="51" mass="5563">MTRSGTSWTPTTSGARQKGTELNSNFWIELGKAVKENAAPTLSIYMTRICG</sequence>
<reference evidence="1" key="1">
    <citation type="submission" date="2017-03" db="EMBL/GenBank/DDBJ databases">
        <title>The mitochondrial genome of the carnivorous plant Utricularia reniformis (Lentibulariaceae): structure, comparative analysis and evolutionary landmarks.</title>
        <authorList>
            <person name="Silva S.R."/>
            <person name="Alvarenga D.O."/>
            <person name="Michael T.P."/>
            <person name="Miranda V.F.O."/>
            <person name="Varani A.M."/>
        </authorList>
    </citation>
    <scope>NUCLEOTIDE SEQUENCE</scope>
</reference>
<dbReference type="AlphaFoldDB" id="A0A1Y0B413"/>